<proteinExistence type="predicted"/>
<accession>A0ABV5R8L3</accession>
<keyword evidence="2" id="KW-1185">Reference proteome</keyword>
<dbReference type="Proteomes" id="UP001589710">
    <property type="component" value="Unassembled WGS sequence"/>
</dbReference>
<feature type="non-terminal residue" evidence="1">
    <location>
        <position position="1"/>
    </location>
</feature>
<sequence length="81" mass="9045">DQTPDLGGNLYTTSLDATGGSPETLYVHFEYRHVTPVQVSLELSCMSREGDHSWTEHLKVAVDEAIPEPSYISRGRRRGRA</sequence>
<reference evidence="1 2" key="1">
    <citation type="submission" date="2024-09" db="EMBL/GenBank/DDBJ databases">
        <authorList>
            <person name="Sun Q."/>
            <person name="Mori K."/>
        </authorList>
    </citation>
    <scope>NUCLEOTIDE SEQUENCE [LARGE SCALE GENOMIC DNA]</scope>
    <source>
        <strain evidence="1 2">JCM 3331</strain>
    </source>
</reference>
<organism evidence="1 2">
    <name type="scientific">Streptomyces yanii</name>
    <dbReference type="NCBI Taxonomy" id="78510"/>
    <lineage>
        <taxon>Bacteria</taxon>
        <taxon>Bacillati</taxon>
        <taxon>Actinomycetota</taxon>
        <taxon>Actinomycetes</taxon>
        <taxon>Kitasatosporales</taxon>
        <taxon>Streptomycetaceae</taxon>
        <taxon>Streptomyces</taxon>
    </lineage>
</organism>
<name>A0ABV5R8L3_9ACTN</name>
<comment type="caution">
    <text evidence="1">The sequence shown here is derived from an EMBL/GenBank/DDBJ whole genome shotgun (WGS) entry which is preliminary data.</text>
</comment>
<gene>
    <name evidence="1" type="ORF">ACFFTL_18295</name>
</gene>
<evidence type="ECO:0000313" key="2">
    <source>
        <dbReference type="Proteomes" id="UP001589710"/>
    </source>
</evidence>
<dbReference type="RefSeq" id="WP_386144047.1">
    <property type="nucleotide sequence ID" value="NZ_JBHMCG010000080.1"/>
</dbReference>
<evidence type="ECO:0000313" key="1">
    <source>
        <dbReference type="EMBL" id="MFB9574199.1"/>
    </source>
</evidence>
<protein>
    <submittedName>
        <fullName evidence="1">Uncharacterized protein</fullName>
    </submittedName>
</protein>
<dbReference type="EMBL" id="JBHMCG010000080">
    <property type="protein sequence ID" value="MFB9574199.1"/>
    <property type="molecule type" value="Genomic_DNA"/>
</dbReference>